<comment type="caution">
    <text evidence="1">The sequence shown here is derived from an EMBL/GenBank/DDBJ whole genome shotgun (WGS) entry which is preliminary data.</text>
</comment>
<dbReference type="Pfam" id="PF08921">
    <property type="entry name" value="DUF1904"/>
    <property type="match status" value="1"/>
</dbReference>
<evidence type="ECO:0000313" key="1">
    <source>
        <dbReference type="EMBL" id="MFD1220597.1"/>
    </source>
</evidence>
<reference evidence="2" key="1">
    <citation type="journal article" date="2019" name="Int. J. Syst. Evol. Microbiol.">
        <title>The Global Catalogue of Microorganisms (GCM) 10K type strain sequencing project: providing services to taxonomists for standard genome sequencing and annotation.</title>
        <authorList>
            <consortium name="The Broad Institute Genomics Platform"/>
            <consortium name="The Broad Institute Genome Sequencing Center for Infectious Disease"/>
            <person name="Wu L."/>
            <person name="Ma J."/>
        </authorList>
    </citation>
    <scope>NUCLEOTIDE SEQUENCE [LARGE SCALE GENOMIC DNA]</scope>
    <source>
        <strain evidence="2">CCUG 53270</strain>
    </source>
</reference>
<dbReference type="Proteomes" id="UP001597180">
    <property type="component" value="Unassembled WGS sequence"/>
</dbReference>
<proteinExistence type="predicted"/>
<keyword evidence="2" id="KW-1185">Reference proteome</keyword>
<dbReference type="Gene3D" id="3.30.429.10">
    <property type="entry name" value="Macrophage Migration Inhibitory Factor"/>
    <property type="match status" value="1"/>
</dbReference>
<sequence>MPQLIVRGITAEQMCKISTSLVEELAAVCECGTDNFTIDCLHTTSVYNGSLVDTYPFIEVAWFERGLQVRDRFAKAVADHVRALGIPEVEVAFTTYREDSYYLNGERCFDKAE</sequence>
<name>A0ABW3UJJ0_9BACL</name>
<accession>A0ABW3UJJ0</accession>
<dbReference type="SUPFAM" id="SSF55331">
    <property type="entry name" value="Tautomerase/MIF"/>
    <property type="match status" value="1"/>
</dbReference>
<protein>
    <submittedName>
        <fullName evidence="1">DUF1904 family protein</fullName>
    </submittedName>
</protein>
<organism evidence="1 2">
    <name type="scientific">Paenibacillus vulneris</name>
    <dbReference type="NCBI Taxonomy" id="1133364"/>
    <lineage>
        <taxon>Bacteria</taxon>
        <taxon>Bacillati</taxon>
        <taxon>Bacillota</taxon>
        <taxon>Bacilli</taxon>
        <taxon>Bacillales</taxon>
        <taxon>Paenibacillaceae</taxon>
        <taxon>Paenibacillus</taxon>
    </lineage>
</organism>
<dbReference type="RefSeq" id="WP_345587200.1">
    <property type="nucleotide sequence ID" value="NZ_BAABJG010000006.1"/>
</dbReference>
<gene>
    <name evidence="1" type="ORF">ACFQ4B_10730</name>
</gene>
<evidence type="ECO:0000313" key="2">
    <source>
        <dbReference type="Proteomes" id="UP001597180"/>
    </source>
</evidence>
<dbReference type="EMBL" id="JBHTLU010000013">
    <property type="protein sequence ID" value="MFD1220597.1"/>
    <property type="molecule type" value="Genomic_DNA"/>
</dbReference>
<dbReference type="InterPro" id="IPR015017">
    <property type="entry name" value="DUF1904"/>
</dbReference>
<dbReference type="InterPro" id="IPR014347">
    <property type="entry name" value="Tautomerase/MIF_sf"/>
</dbReference>